<protein>
    <submittedName>
        <fullName evidence="2">PIR Superfamily Protein</fullName>
    </submittedName>
</protein>
<dbReference type="AlphaFoldDB" id="A0A1A9ALM1"/>
<dbReference type="InterPro" id="IPR008780">
    <property type="entry name" value="Plasmodium_Vir"/>
</dbReference>
<keyword evidence="1" id="KW-0812">Transmembrane</keyword>
<keyword evidence="1" id="KW-0472">Membrane</keyword>
<dbReference type="Proteomes" id="UP000078555">
    <property type="component" value="Unassembled WGS sequence"/>
</dbReference>
<evidence type="ECO:0000256" key="1">
    <source>
        <dbReference type="SAM" id="Phobius"/>
    </source>
</evidence>
<proteinExistence type="predicted"/>
<feature type="transmembrane region" description="Helical" evidence="1">
    <location>
        <begin position="266"/>
        <end position="287"/>
    </location>
</feature>
<gene>
    <name evidence="2" type="ORF">POVWA1_082170</name>
</gene>
<keyword evidence="1" id="KW-1133">Transmembrane helix</keyword>
<reference evidence="3" key="1">
    <citation type="submission" date="2016-05" db="EMBL/GenBank/DDBJ databases">
        <authorList>
            <person name="Naeem Raeece"/>
        </authorList>
    </citation>
    <scope>NUCLEOTIDE SEQUENCE [LARGE SCALE GENOMIC DNA]</scope>
</reference>
<name>A0A1A9ALM1_PLAOA</name>
<accession>A0A1A9ALM1</accession>
<evidence type="ECO:0000313" key="3">
    <source>
        <dbReference type="Proteomes" id="UP000078555"/>
    </source>
</evidence>
<organism evidence="2 3">
    <name type="scientific">Plasmodium ovale wallikeri</name>
    <dbReference type="NCBI Taxonomy" id="864142"/>
    <lineage>
        <taxon>Eukaryota</taxon>
        <taxon>Sar</taxon>
        <taxon>Alveolata</taxon>
        <taxon>Apicomplexa</taxon>
        <taxon>Aconoidasida</taxon>
        <taxon>Haemosporida</taxon>
        <taxon>Plasmodiidae</taxon>
        <taxon>Plasmodium</taxon>
        <taxon>Plasmodium (Plasmodium)</taxon>
    </lineage>
</organism>
<sequence length="340" mass="40587">MDKGEKILENLPKYKLYEKLNKKCEDRNIYVSYCSKVGYLEEWYSGFLEVCYMFARNLIILHGILSEETDKDKHCRYINFWITDYVRKKLETQWQDPRFINSILPGFLTVENYITAAYKNNNCYFDYISKVDINLWKERKDLHDYIENYNYIKEKIQSDEHLCKIYPEYFAHIKVLHDKYKKECCQNSSNKCPNRMNLHYFCTSDHLFEELEYEITNEVTSDPPRDEMPQSMDVSQEGEKFHSVSASLPQHHPDKNADGITNNTDYYSKLGVTFSFLGLLSAFFYLYKFTTFGNWIRSKVLKNEMKVKLDEDAKNLTTHELNNFDENNFTDGYNITYHSS</sequence>
<keyword evidence="3" id="KW-1185">Reference proteome</keyword>
<evidence type="ECO:0000313" key="2">
    <source>
        <dbReference type="EMBL" id="SBT57542.1"/>
    </source>
</evidence>
<dbReference type="EMBL" id="FLRD01001548">
    <property type="protein sequence ID" value="SBT57542.1"/>
    <property type="molecule type" value="Genomic_DNA"/>
</dbReference>
<dbReference type="Pfam" id="PF05795">
    <property type="entry name" value="Plasmodium_Vir"/>
    <property type="match status" value="1"/>
</dbReference>